<protein>
    <submittedName>
        <fullName evidence="6">Isoprenylcysteine carboxyl methyltransferase (ICMT) family protein</fullName>
    </submittedName>
</protein>
<feature type="transmembrane region" description="Helical" evidence="5">
    <location>
        <begin position="79"/>
        <end position="98"/>
    </location>
</feature>
<evidence type="ECO:0000313" key="6">
    <source>
        <dbReference type="EMBL" id="TWT67648.1"/>
    </source>
</evidence>
<evidence type="ECO:0000313" key="7">
    <source>
        <dbReference type="Proteomes" id="UP000318478"/>
    </source>
</evidence>
<name>A0A5C5XY83_9BACT</name>
<comment type="subcellular location">
    <subcellularLocation>
        <location evidence="1">Endomembrane system</location>
        <topology evidence="1">Multi-pass membrane protein</topology>
    </subcellularLocation>
</comment>
<feature type="transmembrane region" description="Helical" evidence="5">
    <location>
        <begin position="118"/>
        <end position="138"/>
    </location>
</feature>
<dbReference type="PANTHER" id="PTHR43847:SF1">
    <property type="entry name" value="BLL3993 PROTEIN"/>
    <property type="match status" value="1"/>
</dbReference>
<dbReference type="EMBL" id="SJPO01000012">
    <property type="protein sequence ID" value="TWT67648.1"/>
    <property type="molecule type" value="Genomic_DNA"/>
</dbReference>
<dbReference type="GO" id="GO:0008168">
    <property type="term" value="F:methyltransferase activity"/>
    <property type="evidence" value="ECO:0007669"/>
    <property type="project" value="UniProtKB-KW"/>
</dbReference>
<comment type="caution">
    <text evidence="6">The sequence shown here is derived from an EMBL/GenBank/DDBJ whole genome shotgun (WGS) entry which is preliminary data.</text>
</comment>
<feature type="transmembrane region" description="Helical" evidence="5">
    <location>
        <begin position="12"/>
        <end position="32"/>
    </location>
</feature>
<feature type="transmembrane region" description="Helical" evidence="5">
    <location>
        <begin position="166"/>
        <end position="197"/>
    </location>
</feature>
<dbReference type="AlphaFoldDB" id="A0A5C5XY83"/>
<feature type="transmembrane region" description="Helical" evidence="5">
    <location>
        <begin position="38"/>
        <end position="58"/>
    </location>
</feature>
<organism evidence="6 7">
    <name type="scientific">Posidoniimonas polymericola</name>
    <dbReference type="NCBI Taxonomy" id="2528002"/>
    <lineage>
        <taxon>Bacteria</taxon>
        <taxon>Pseudomonadati</taxon>
        <taxon>Planctomycetota</taxon>
        <taxon>Planctomycetia</taxon>
        <taxon>Pirellulales</taxon>
        <taxon>Lacipirellulaceae</taxon>
        <taxon>Posidoniimonas</taxon>
    </lineage>
</organism>
<dbReference type="Gene3D" id="1.20.120.1630">
    <property type="match status" value="1"/>
</dbReference>
<dbReference type="GO" id="GO:0032259">
    <property type="term" value="P:methylation"/>
    <property type="evidence" value="ECO:0007669"/>
    <property type="project" value="UniProtKB-KW"/>
</dbReference>
<keyword evidence="3 5" id="KW-1133">Transmembrane helix</keyword>
<dbReference type="PANTHER" id="PTHR43847">
    <property type="entry name" value="BLL3993 PROTEIN"/>
    <property type="match status" value="1"/>
</dbReference>
<dbReference type="Proteomes" id="UP000318478">
    <property type="component" value="Unassembled WGS sequence"/>
</dbReference>
<dbReference type="InterPro" id="IPR052527">
    <property type="entry name" value="Metal_cation-efflux_comp"/>
</dbReference>
<gene>
    <name evidence="6" type="ORF">Pla123a_42040</name>
</gene>
<dbReference type="RefSeq" id="WP_146590572.1">
    <property type="nucleotide sequence ID" value="NZ_SJPO01000012.1"/>
</dbReference>
<dbReference type="InterPro" id="IPR007318">
    <property type="entry name" value="Phopholipid_MeTrfase"/>
</dbReference>
<evidence type="ECO:0000256" key="1">
    <source>
        <dbReference type="ARBA" id="ARBA00004127"/>
    </source>
</evidence>
<reference evidence="6 7" key="1">
    <citation type="submission" date="2019-02" db="EMBL/GenBank/DDBJ databases">
        <title>Deep-cultivation of Planctomycetes and their phenomic and genomic characterization uncovers novel biology.</title>
        <authorList>
            <person name="Wiegand S."/>
            <person name="Jogler M."/>
            <person name="Boedeker C."/>
            <person name="Pinto D."/>
            <person name="Vollmers J."/>
            <person name="Rivas-Marin E."/>
            <person name="Kohn T."/>
            <person name="Peeters S.H."/>
            <person name="Heuer A."/>
            <person name="Rast P."/>
            <person name="Oberbeckmann S."/>
            <person name="Bunk B."/>
            <person name="Jeske O."/>
            <person name="Meyerdierks A."/>
            <person name="Storesund J.E."/>
            <person name="Kallscheuer N."/>
            <person name="Luecker S."/>
            <person name="Lage O.M."/>
            <person name="Pohl T."/>
            <person name="Merkel B.J."/>
            <person name="Hornburger P."/>
            <person name="Mueller R.-W."/>
            <person name="Bruemmer F."/>
            <person name="Labrenz M."/>
            <person name="Spormann A.M."/>
            <person name="Op Den Camp H."/>
            <person name="Overmann J."/>
            <person name="Amann R."/>
            <person name="Jetten M.S.M."/>
            <person name="Mascher T."/>
            <person name="Medema M.H."/>
            <person name="Devos D.P."/>
            <person name="Kaster A.-K."/>
            <person name="Ovreas L."/>
            <person name="Rohde M."/>
            <person name="Galperin M.Y."/>
            <person name="Jogler C."/>
        </authorList>
    </citation>
    <scope>NUCLEOTIDE SEQUENCE [LARGE SCALE GENOMIC DNA]</scope>
    <source>
        <strain evidence="6 7">Pla123a</strain>
    </source>
</reference>
<sequence>MHDPQPMTSDTRFHGIGSLVQCVIAAGLVAMVARSEELAFLTPYLTVMLAFTLFDRYLRRRHPSVLKELLRPGVPVSDKLTFVGGGLLLTLHFVVALLDVGRFHWSGECPPEIRVAGLVVMTGGFAFAAWAMVLNPFFSPIVRVQRERKHRVVTAGPYRLVRHPSYLGLSIGAIASGFALGSYWSLIPAVAFVLVYARRSGFEDRVLTAELAGFSRYAKLVRWRMAPGLW</sequence>
<keyword evidence="7" id="KW-1185">Reference proteome</keyword>
<keyword evidence="2 5" id="KW-0812">Transmembrane</keyword>
<evidence type="ECO:0000256" key="4">
    <source>
        <dbReference type="ARBA" id="ARBA00023136"/>
    </source>
</evidence>
<evidence type="ECO:0000256" key="3">
    <source>
        <dbReference type="ARBA" id="ARBA00022989"/>
    </source>
</evidence>
<evidence type="ECO:0000256" key="5">
    <source>
        <dbReference type="SAM" id="Phobius"/>
    </source>
</evidence>
<dbReference type="OrthoDB" id="272002at2"/>
<keyword evidence="6" id="KW-0808">Transferase</keyword>
<keyword evidence="4 5" id="KW-0472">Membrane</keyword>
<proteinExistence type="predicted"/>
<keyword evidence="6" id="KW-0489">Methyltransferase</keyword>
<accession>A0A5C5XY83</accession>
<dbReference type="Pfam" id="PF04191">
    <property type="entry name" value="PEMT"/>
    <property type="match status" value="1"/>
</dbReference>
<dbReference type="GO" id="GO:0012505">
    <property type="term" value="C:endomembrane system"/>
    <property type="evidence" value="ECO:0007669"/>
    <property type="project" value="UniProtKB-SubCell"/>
</dbReference>
<evidence type="ECO:0000256" key="2">
    <source>
        <dbReference type="ARBA" id="ARBA00022692"/>
    </source>
</evidence>